<evidence type="ECO:0008006" key="2">
    <source>
        <dbReference type="Google" id="ProtNLM"/>
    </source>
</evidence>
<proteinExistence type="predicted"/>
<dbReference type="EMBL" id="LAZR01052869">
    <property type="protein sequence ID" value="KKK82005.1"/>
    <property type="molecule type" value="Genomic_DNA"/>
</dbReference>
<evidence type="ECO:0000313" key="1">
    <source>
        <dbReference type="EMBL" id="KKK82005.1"/>
    </source>
</evidence>
<dbReference type="AlphaFoldDB" id="A0A0F8Z7N0"/>
<name>A0A0F8Z7N0_9ZZZZ</name>
<accession>A0A0F8Z7N0</accession>
<comment type="caution">
    <text evidence="1">The sequence shown here is derived from an EMBL/GenBank/DDBJ whole genome shotgun (WGS) entry which is preliminary data.</text>
</comment>
<sequence length="133" mass="14629">MTIDELKAEPEYKACTVREQVFLASYLENGRNPIEAASVAYDCKDEKSAVSIGRRNLARPPIVAVISKFDGARPVTISEIWLAIRESMQETGSVRFQATKLAAQMLGVIDKRDGGVDKADITALQELAEREDA</sequence>
<dbReference type="InterPro" id="IPR038713">
    <property type="entry name" value="Terminase_Gp1_N_sf"/>
</dbReference>
<protein>
    <recommendedName>
        <fullName evidence="2">Terminase small subunit</fullName>
    </recommendedName>
</protein>
<reference evidence="1" key="1">
    <citation type="journal article" date="2015" name="Nature">
        <title>Complex archaea that bridge the gap between prokaryotes and eukaryotes.</title>
        <authorList>
            <person name="Spang A."/>
            <person name="Saw J.H."/>
            <person name="Jorgensen S.L."/>
            <person name="Zaremba-Niedzwiedzka K."/>
            <person name="Martijn J."/>
            <person name="Lind A.E."/>
            <person name="van Eijk R."/>
            <person name="Schleper C."/>
            <person name="Guy L."/>
            <person name="Ettema T.J."/>
        </authorList>
    </citation>
    <scope>NUCLEOTIDE SEQUENCE</scope>
</reference>
<organism evidence="1">
    <name type="scientific">marine sediment metagenome</name>
    <dbReference type="NCBI Taxonomy" id="412755"/>
    <lineage>
        <taxon>unclassified sequences</taxon>
        <taxon>metagenomes</taxon>
        <taxon>ecological metagenomes</taxon>
    </lineage>
</organism>
<gene>
    <name evidence="1" type="ORF">LCGC14_2807730</name>
</gene>
<dbReference type="Gene3D" id="1.10.10.1400">
    <property type="entry name" value="Terminase, small subunit, N-terminal DNA-binding domain, HTH motif"/>
    <property type="match status" value="1"/>
</dbReference>